<keyword evidence="4 5" id="KW-0472">Membrane</keyword>
<reference evidence="6" key="1">
    <citation type="journal article" date="2021" name="Mol. Ecol. Resour.">
        <title>Phylogenomic analyses of the genus Drosophila reveals genomic signals of climate adaptation.</title>
        <authorList>
            <person name="Li F."/>
            <person name="Rane R.V."/>
            <person name="Luria V."/>
            <person name="Xiong Z."/>
            <person name="Chen J."/>
            <person name="Li Z."/>
            <person name="Catullo R.A."/>
            <person name="Griffin P.C."/>
            <person name="Schiffer M."/>
            <person name="Pearce S."/>
            <person name="Lee S.F."/>
            <person name="McElroy K."/>
            <person name="Stocker A."/>
            <person name="Shirriffs J."/>
            <person name="Cockerell F."/>
            <person name="Coppin C."/>
            <person name="Sgro C.M."/>
            <person name="Karger A."/>
            <person name="Cain J.W."/>
            <person name="Weber J.A."/>
            <person name="Santpere G."/>
            <person name="Kirschner M.W."/>
            <person name="Hoffmann A.A."/>
            <person name="Oakeshott J.G."/>
            <person name="Zhang G."/>
        </authorList>
    </citation>
    <scope>NUCLEOTIDE SEQUENCE</scope>
    <source>
        <strain evidence="6">BGI-SZ-2011g</strain>
    </source>
</reference>
<organism evidence="6 7">
    <name type="scientific">Drosophila rubida</name>
    <dbReference type="NCBI Taxonomy" id="30044"/>
    <lineage>
        <taxon>Eukaryota</taxon>
        <taxon>Metazoa</taxon>
        <taxon>Ecdysozoa</taxon>
        <taxon>Arthropoda</taxon>
        <taxon>Hexapoda</taxon>
        <taxon>Insecta</taxon>
        <taxon>Pterygota</taxon>
        <taxon>Neoptera</taxon>
        <taxon>Endopterygota</taxon>
        <taxon>Diptera</taxon>
        <taxon>Brachycera</taxon>
        <taxon>Muscomorpha</taxon>
        <taxon>Ephydroidea</taxon>
        <taxon>Drosophilidae</taxon>
        <taxon>Drosophila</taxon>
    </lineage>
</organism>
<dbReference type="Proteomes" id="UP001200034">
    <property type="component" value="Unassembled WGS sequence"/>
</dbReference>
<evidence type="ECO:0000256" key="4">
    <source>
        <dbReference type="ARBA" id="ARBA00023136"/>
    </source>
</evidence>
<feature type="transmembrane region" description="Helical" evidence="5">
    <location>
        <begin position="319"/>
        <end position="336"/>
    </location>
</feature>
<keyword evidence="7" id="KW-1185">Reference proteome</keyword>
<dbReference type="SUPFAM" id="SSF103473">
    <property type="entry name" value="MFS general substrate transporter"/>
    <property type="match status" value="1"/>
</dbReference>
<feature type="transmembrane region" description="Helical" evidence="5">
    <location>
        <begin position="348"/>
        <end position="371"/>
    </location>
</feature>
<feature type="transmembrane region" description="Helical" evidence="5">
    <location>
        <begin position="48"/>
        <end position="69"/>
    </location>
</feature>
<evidence type="ECO:0000256" key="3">
    <source>
        <dbReference type="ARBA" id="ARBA00022989"/>
    </source>
</evidence>
<dbReference type="GO" id="GO:0016020">
    <property type="term" value="C:membrane"/>
    <property type="evidence" value="ECO:0007669"/>
    <property type="project" value="UniProtKB-SubCell"/>
</dbReference>
<comment type="caution">
    <text evidence="6">The sequence shown here is derived from an EMBL/GenBank/DDBJ whole genome shotgun (WGS) entry which is preliminary data.</text>
</comment>
<dbReference type="PANTHER" id="PTHR23529:SF2">
    <property type="entry name" value="GH19118P-RELATED"/>
    <property type="match status" value="1"/>
</dbReference>
<dbReference type="Gene3D" id="1.20.1250.20">
    <property type="entry name" value="MFS general substrate transporter like domains"/>
    <property type="match status" value="1"/>
</dbReference>
<evidence type="ECO:0000256" key="5">
    <source>
        <dbReference type="SAM" id="Phobius"/>
    </source>
</evidence>
<dbReference type="Pfam" id="PF00083">
    <property type="entry name" value="Sugar_tr"/>
    <property type="match status" value="1"/>
</dbReference>
<feature type="transmembrane region" description="Helical" evidence="5">
    <location>
        <begin position="171"/>
        <end position="191"/>
    </location>
</feature>
<protein>
    <recommendedName>
        <fullName evidence="8">Major facilitator superfamily (MFS) profile domain-containing protein</fullName>
    </recommendedName>
</protein>
<feature type="transmembrane region" description="Helical" evidence="5">
    <location>
        <begin position="16"/>
        <end position="36"/>
    </location>
</feature>
<dbReference type="InterPro" id="IPR036259">
    <property type="entry name" value="MFS_trans_sf"/>
</dbReference>
<evidence type="ECO:0000256" key="2">
    <source>
        <dbReference type="ARBA" id="ARBA00022692"/>
    </source>
</evidence>
<feature type="non-terminal residue" evidence="6">
    <location>
        <position position="1"/>
    </location>
</feature>
<feature type="transmembrane region" description="Helical" evidence="5">
    <location>
        <begin position="76"/>
        <end position="95"/>
    </location>
</feature>
<feature type="non-terminal residue" evidence="6">
    <location>
        <position position="448"/>
    </location>
</feature>
<evidence type="ECO:0000313" key="7">
    <source>
        <dbReference type="Proteomes" id="UP001200034"/>
    </source>
</evidence>
<dbReference type="InterPro" id="IPR005828">
    <property type="entry name" value="MFS_sugar_transport-like"/>
</dbReference>
<dbReference type="PANTHER" id="PTHR23529">
    <property type="entry name" value="GH19118P-RELATED"/>
    <property type="match status" value="1"/>
</dbReference>
<evidence type="ECO:0000313" key="6">
    <source>
        <dbReference type="EMBL" id="KAH8371425.1"/>
    </source>
</evidence>
<proteinExistence type="predicted"/>
<dbReference type="EMBL" id="JAJJHW010002585">
    <property type="protein sequence ID" value="KAH8371425.1"/>
    <property type="molecule type" value="Genomic_DNA"/>
</dbReference>
<dbReference type="GO" id="GO:0022857">
    <property type="term" value="F:transmembrane transporter activity"/>
    <property type="evidence" value="ECO:0007669"/>
    <property type="project" value="InterPro"/>
</dbReference>
<evidence type="ECO:0000256" key="1">
    <source>
        <dbReference type="ARBA" id="ARBA00004370"/>
    </source>
</evidence>
<accession>A0AAD4K0P7</accession>
<keyword evidence="3 5" id="KW-1133">Transmembrane helix</keyword>
<feature type="transmembrane region" description="Helical" evidence="5">
    <location>
        <begin position="290"/>
        <end position="307"/>
    </location>
</feature>
<feature type="transmembrane region" description="Helical" evidence="5">
    <location>
        <begin position="107"/>
        <end position="131"/>
    </location>
</feature>
<name>A0AAD4K0P7_9MUSC</name>
<feature type="transmembrane region" description="Helical" evidence="5">
    <location>
        <begin position="261"/>
        <end position="284"/>
    </location>
</feature>
<feature type="transmembrane region" description="Helical" evidence="5">
    <location>
        <begin position="383"/>
        <end position="404"/>
    </location>
</feature>
<feature type="transmembrane region" description="Helical" evidence="5">
    <location>
        <begin position="410"/>
        <end position="430"/>
    </location>
</feature>
<comment type="subcellular location">
    <subcellularLocation>
        <location evidence="1">Membrane</location>
    </subcellularLocation>
</comment>
<evidence type="ECO:0008006" key="8">
    <source>
        <dbReference type="Google" id="ProtNLM"/>
    </source>
</evidence>
<sequence length="448" mass="49062">SSCCNRDMRNQPQANALGAAALIFLSGGMNIAWSIGFDSLEDELAICMHLRLAWFLGAILGALLGVPLAKRVSYKLLMQLCCLLVVVGGVMQMSAHQDMQSMLSARYLNGLANGLTLPSTLAMAGELAVCYKRGTIASTIEQMSCTLGIFMQIVISVSWSTEYELTVDQFQGILCALYGSIACCLALLFSIESPVLLLAKDEEELAIDALIRLQYPRAVTTETNEQLTEHSSYIAHNRSLDTTQAWCQALPALLRLCLLRALYALSTSMLIVFTLTMTSTSVYGISSGPYVLFGLLRLAGSCSGAFVQDTLGRKLTQLIGFMVCSSASIGIASRFTGVDFVRIADSRMAVWILLIFQFFAGLSFAPSPVYLSEAFPLSVKRICIAIAYVMELAVQIAVFTLDLSLHTASIYFFGLGTFMLLGFAFSHWYLPETKFLTLRQAQQKFRDF</sequence>
<gene>
    <name evidence="6" type="ORF">KR093_007428</name>
</gene>
<keyword evidence="2 5" id="KW-0812">Transmembrane</keyword>
<dbReference type="AlphaFoldDB" id="A0AAD4K0P7"/>
<feature type="transmembrane region" description="Helical" evidence="5">
    <location>
        <begin position="143"/>
        <end position="159"/>
    </location>
</feature>